<organism evidence="1 2">
    <name type="scientific">Paenibacillus amylolyticus</name>
    <dbReference type="NCBI Taxonomy" id="1451"/>
    <lineage>
        <taxon>Bacteria</taxon>
        <taxon>Bacillati</taxon>
        <taxon>Bacillota</taxon>
        <taxon>Bacilli</taxon>
        <taxon>Bacillales</taxon>
        <taxon>Paenibacillaceae</taxon>
        <taxon>Paenibacillus</taxon>
    </lineage>
</organism>
<comment type="caution">
    <text evidence="1">The sequence shown here is derived from an EMBL/GenBank/DDBJ whole genome shotgun (WGS) entry which is preliminary data.</text>
</comment>
<protein>
    <submittedName>
        <fullName evidence="1">Uncharacterized protein</fullName>
    </submittedName>
</protein>
<dbReference type="AlphaFoldDB" id="A0A5M9WRZ8"/>
<dbReference type="OrthoDB" id="7030640at2"/>
<evidence type="ECO:0000313" key="2">
    <source>
        <dbReference type="Proteomes" id="UP000323664"/>
    </source>
</evidence>
<name>A0A5M9WRZ8_PAEAM</name>
<dbReference type="EMBL" id="RIAS01000005">
    <property type="protein sequence ID" value="KAA8784406.1"/>
    <property type="molecule type" value="Genomic_DNA"/>
</dbReference>
<evidence type="ECO:0000313" key="1">
    <source>
        <dbReference type="EMBL" id="KAA8784406.1"/>
    </source>
</evidence>
<reference evidence="1 2" key="1">
    <citation type="journal article" date="2019" name="J. Ind. Microbiol. Biotechnol.">
        <title>Paenibacillus amylolyticus 27C64 has a diverse set of carbohydrate-active enzymes and complete pectin deconstruction system.</title>
        <authorList>
            <person name="Keggi C."/>
            <person name="Doran-Peterson J."/>
        </authorList>
    </citation>
    <scope>NUCLEOTIDE SEQUENCE [LARGE SCALE GENOMIC DNA]</scope>
    <source>
        <strain evidence="1 2">27C64</strain>
    </source>
</reference>
<sequence length="73" mass="8352">MDYFFLESQYPRTGFISGGTTFTPELHTNYSAIHYPLPDHTKAEVELLSSLRSLKVDYFETITGTRIVSDAFK</sequence>
<dbReference type="Proteomes" id="UP000323664">
    <property type="component" value="Unassembled WGS sequence"/>
</dbReference>
<gene>
    <name evidence="1" type="ORF">EC604_11170</name>
</gene>
<proteinExistence type="predicted"/>
<dbReference type="RefSeq" id="WP_151458069.1">
    <property type="nucleotide sequence ID" value="NZ_RIAS01000005.1"/>
</dbReference>
<accession>A0A5M9WRZ8</accession>